<reference evidence="1" key="1">
    <citation type="submission" date="2014-09" db="EMBL/GenBank/DDBJ databases">
        <authorList>
            <person name="Magalhaes I.L.F."/>
            <person name="Oliveira U."/>
            <person name="Santos F.R."/>
            <person name="Vidigal T.H.D.A."/>
            <person name="Brescovit A.D."/>
            <person name="Santos A.J."/>
        </authorList>
    </citation>
    <scope>NUCLEOTIDE SEQUENCE</scope>
    <source>
        <tissue evidence="1">Shoot tissue taken approximately 20 cm above the soil surface</tissue>
    </source>
</reference>
<sequence length="36" mass="4199">MLRNHQGVYMSSNNVQLEMKTQSQNLGVMSFLERLN</sequence>
<proteinExistence type="predicted"/>
<dbReference type="AlphaFoldDB" id="A0A0A8Z1U4"/>
<name>A0A0A8Z1U4_ARUDO</name>
<reference evidence="1" key="2">
    <citation type="journal article" date="2015" name="Data Brief">
        <title>Shoot transcriptome of the giant reed, Arundo donax.</title>
        <authorList>
            <person name="Barrero R.A."/>
            <person name="Guerrero F.D."/>
            <person name="Moolhuijzen P."/>
            <person name="Goolsby J.A."/>
            <person name="Tidwell J."/>
            <person name="Bellgard S.E."/>
            <person name="Bellgard M.I."/>
        </authorList>
    </citation>
    <scope>NUCLEOTIDE SEQUENCE</scope>
    <source>
        <tissue evidence="1">Shoot tissue taken approximately 20 cm above the soil surface</tissue>
    </source>
</reference>
<evidence type="ECO:0000313" key="1">
    <source>
        <dbReference type="EMBL" id="JAD30705.1"/>
    </source>
</evidence>
<accession>A0A0A8Z1U4</accession>
<protein>
    <submittedName>
        <fullName evidence="1">Uncharacterized protein</fullName>
    </submittedName>
</protein>
<dbReference type="EMBL" id="GBRH01267190">
    <property type="protein sequence ID" value="JAD30705.1"/>
    <property type="molecule type" value="Transcribed_RNA"/>
</dbReference>
<organism evidence="1">
    <name type="scientific">Arundo donax</name>
    <name type="common">Giant reed</name>
    <name type="synonym">Donax arundinaceus</name>
    <dbReference type="NCBI Taxonomy" id="35708"/>
    <lineage>
        <taxon>Eukaryota</taxon>
        <taxon>Viridiplantae</taxon>
        <taxon>Streptophyta</taxon>
        <taxon>Embryophyta</taxon>
        <taxon>Tracheophyta</taxon>
        <taxon>Spermatophyta</taxon>
        <taxon>Magnoliopsida</taxon>
        <taxon>Liliopsida</taxon>
        <taxon>Poales</taxon>
        <taxon>Poaceae</taxon>
        <taxon>PACMAD clade</taxon>
        <taxon>Arundinoideae</taxon>
        <taxon>Arundineae</taxon>
        <taxon>Arundo</taxon>
    </lineage>
</organism>